<evidence type="ECO:0000313" key="6">
    <source>
        <dbReference type="Proteomes" id="UP000003157"/>
    </source>
</evidence>
<dbReference type="InterPro" id="IPR033132">
    <property type="entry name" value="GH_1_N_CS"/>
</dbReference>
<dbReference type="HOGENOM" id="CLU_001859_0_1_9"/>
<dbReference type="PRINTS" id="PR00131">
    <property type="entry name" value="GLHYDRLASE1"/>
</dbReference>
<dbReference type="STRING" id="100884.GCA_000269565_02604"/>
<proteinExistence type="inferred from homology"/>
<keyword evidence="3" id="KW-0326">Glycosidase</keyword>
<evidence type="ECO:0000256" key="1">
    <source>
        <dbReference type="ARBA" id="ARBA00010838"/>
    </source>
</evidence>
<comment type="caution">
    <text evidence="5">The sequence shown here is derived from an EMBL/GenBank/DDBJ whole genome shotgun (WGS) entry which is preliminary data.</text>
</comment>
<reference evidence="5 6" key="1">
    <citation type="submission" date="2010-12" db="EMBL/GenBank/DDBJ databases">
        <title>The Genome Sequence of Coprobacillus sp. strain 29_1.</title>
        <authorList>
            <consortium name="The Broad Institute Genome Sequencing Platform"/>
            <person name="Earl A."/>
            <person name="Ward D."/>
            <person name="Feldgarden M."/>
            <person name="Gevers D."/>
            <person name="Daigneault M."/>
            <person name="Sibley C.D."/>
            <person name="White A."/>
            <person name="Strauss J."/>
            <person name="Allen-Vercoe E."/>
            <person name="Young S.K."/>
            <person name="Zeng Q."/>
            <person name="Gargeya S."/>
            <person name="Fitzgerald M."/>
            <person name="Haas B."/>
            <person name="Abouelleil A."/>
            <person name="Alvarado L."/>
            <person name="Arachchi H.M."/>
            <person name="Berlin A."/>
            <person name="Brown A."/>
            <person name="Chapman S.B."/>
            <person name="Chen Z."/>
            <person name="Dunbar C."/>
            <person name="Freedman E."/>
            <person name="Gearin G."/>
            <person name="Gellesch M."/>
            <person name="Goldberg J."/>
            <person name="Griggs A."/>
            <person name="Gujja S."/>
            <person name="Heilman E."/>
            <person name="Heiman D."/>
            <person name="Howarth C."/>
            <person name="Larson L."/>
            <person name="Lui A."/>
            <person name="MacDonald P.J.P."/>
            <person name="Mehta T."/>
            <person name="Montmayeur A."/>
            <person name="Murphy C."/>
            <person name="Neiman D."/>
            <person name="Pearson M."/>
            <person name="Priest M."/>
            <person name="Roberts A."/>
            <person name="Saif S."/>
            <person name="Shea T."/>
            <person name="Shenoy N."/>
            <person name="Sisk P."/>
            <person name="Stolte C."/>
            <person name="Sykes S."/>
            <person name="White J."/>
            <person name="Yandava C."/>
            <person name="Nusbaum C."/>
            <person name="Birren B."/>
        </authorList>
    </citation>
    <scope>NUCLEOTIDE SEQUENCE [LARGE SCALE GENOMIC DNA]</scope>
    <source>
        <strain evidence="5 6">29_1</strain>
    </source>
</reference>
<dbReference type="SUPFAM" id="SSF51445">
    <property type="entry name" value="(Trans)glycosidases"/>
    <property type="match status" value="1"/>
</dbReference>
<dbReference type="RefSeq" id="WP_008790029.1">
    <property type="nucleotide sequence ID" value="NZ_AKCB01000001.1"/>
</dbReference>
<evidence type="ECO:0000256" key="2">
    <source>
        <dbReference type="ARBA" id="ARBA00022801"/>
    </source>
</evidence>
<protein>
    <submittedName>
        <fullName evidence="5">Beta-glucosidase</fullName>
    </submittedName>
</protein>
<dbReference type="PROSITE" id="PS00653">
    <property type="entry name" value="GLYCOSYL_HYDROL_F1_2"/>
    <property type="match status" value="1"/>
</dbReference>
<evidence type="ECO:0000256" key="4">
    <source>
        <dbReference type="RuleBase" id="RU003690"/>
    </source>
</evidence>
<dbReference type="Proteomes" id="UP000003157">
    <property type="component" value="Unassembled WGS sequence"/>
</dbReference>
<gene>
    <name evidence="5" type="ORF">HMPREF9488_02942</name>
</gene>
<dbReference type="PANTHER" id="PTHR10353">
    <property type="entry name" value="GLYCOSYL HYDROLASE"/>
    <property type="match status" value="1"/>
</dbReference>
<organism evidence="5 6">
    <name type="scientific">Coprobacillus cateniformis</name>
    <dbReference type="NCBI Taxonomy" id="100884"/>
    <lineage>
        <taxon>Bacteria</taxon>
        <taxon>Bacillati</taxon>
        <taxon>Bacillota</taxon>
        <taxon>Erysipelotrichia</taxon>
        <taxon>Erysipelotrichales</taxon>
        <taxon>Coprobacillaceae</taxon>
        <taxon>Coprobacillus</taxon>
    </lineage>
</organism>
<dbReference type="AlphaFoldDB" id="E7GDU9"/>
<dbReference type="GO" id="GO:0005829">
    <property type="term" value="C:cytosol"/>
    <property type="evidence" value="ECO:0007669"/>
    <property type="project" value="TreeGrafter"/>
</dbReference>
<dbReference type="InterPro" id="IPR001360">
    <property type="entry name" value="Glyco_hydro_1"/>
</dbReference>
<dbReference type="GO" id="GO:0016052">
    <property type="term" value="P:carbohydrate catabolic process"/>
    <property type="evidence" value="ECO:0007669"/>
    <property type="project" value="TreeGrafter"/>
</dbReference>
<dbReference type="FunFam" id="3.20.20.80:FF:000004">
    <property type="entry name" value="Beta-glucosidase 6-phospho-beta-glucosidase"/>
    <property type="match status" value="1"/>
</dbReference>
<dbReference type="Gene3D" id="3.20.20.80">
    <property type="entry name" value="Glycosidases"/>
    <property type="match status" value="1"/>
</dbReference>
<dbReference type="EMBL" id="ADKX01000043">
    <property type="protein sequence ID" value="EFW03752.1"/>
    <property type="molecule type" value="Genomic_DNA"/>
</dbReference>
<name>E7GDU9_9FIRM</name>
<dbReference type="InterPro" id="IPR017853">
    <property type="entry name" value="GH"/>
</dbReference>
<dbReference type="eggNOG" id="COG2723">
    <property type="taxonomic scope" value="Bacteria"/>
</dbReference>
<keyword evidence="2" id="KW-0378">Hydrolase</keyword>
<sequence length="476" mass="54564">MLHKKLVKFDNDFLWGASTSAYQVEGANLVDGKGPSCQDVKEVPEGTSDLTVCADHYHHFKEDIALMAEMGFKTYRFSISWSRVLPQGTGKINPKGIEFYNQLIDECLKYNIIPFVTMFHFDMPAALDEKGGWSCPESVEWFLEYARVLFKNFGDRVKYWLTINEQNMLTLAGQVIGALHLPKGCTNEMKEIYQQNHYMLVAQAKVMSLCHDMNPDAKIGPALNISLVYAASCRPEDVIAAQNFNAIRNWLYLDASVYGVYNNLVWAYLQENDACPEFADGDAEALKNGHPDFIGFNYYNTATCQESDGTETDNPVADQQTTGGAAGLYRAYRNEYLEMTEFGWEIDPVGFRGTIREIYSRYRLPMIVCENGIGAYDQLVDGRVHDSYRIQYLREHIEQIQLAISDGCEMMGYCPWSAIDLISTHEGMVKRYGFIYVDREEFDLKQLKRYRKDSFYWYKKVIATHGRDLTDRFEVG</sequence>
<keyword evidence="6" id="KW-1185">Reference proteome</keyword>
<evidence type="ECO:0000256" key="3">
    <source>
        <dbReference type="ARBA" id="ARBA00023295"/>
    </source>
</evidence>
<dbReference type="GeneID" id="78230418"/>
<dbReference type="OrthoDB" id="2339329at2"/>
<comment type="similarity">
    <text evidence="1 4">Belongs to the glycosyl hydrolase 1 family.</text>
</comment>
<accession>E7GDU9</accession>
<dbReference type="GO" id="GO:0008422">
    <property type="term" value="F:beta-glucosidase activity"/>
    <property type="evidence" value="ECO:0007669"/>
    <property type="project" value="TreeGrafter"/>
</dbReference>
<dbReference type="PANTHER" id="PTHR10353:SF136">
    <property type="entry name" value="ARYL-PHOSPHO-BETA-D-GLUCOSIDASE BGLC"/>
    <property type="match status" value="1"/>
</dbReference>
<evidence type="ECO:0000313" key="5">
    <source>
        <dbReference type="EMBL" id="EFW03752.1"/>
    </source>
</evidence>
<dbReference type="Pfam" id="PF00232">
    <property type="entry name" value="Glyco_hydro_1"/>
    <property type="match status" value="1"/>
</dbReference>